<dbReference type="EMBL" id="CP115300">
    <property type="protein sequence ID" value="WBO64562.1"/>
    <property type="molecule type" value="Genomic_DNA"/>
</dbReference>
<keyword evidence="2" id="KW-1185">Reference proteome</keyword>
<reference evidence="1 2" key="1">
    <citation type="submission" date="2022-12" db="EMBL/GenBank/DDBJ databases">
        <authorList>
            <person name="Mo P."/>
        </authorList>
    </citation>
    <scope>NUCLEOTIDE SEQUENCE [LARGE SCALE GENOMIC DNA]</scope>
    <source>
        <strain evidence="1 2">HUAS 2-6</strain>
    </source>
</reference>
<proteinExistence type="predicted"/>
<gene>
    <name evidence="1" type="ORF">O1G22_17825</name>
</gene>
<evidence type="ECO:0000313" key="2">
    <source>
        <dbReference type="Proteomes" id="UP001212326"/>
    </source>
</evidence>
<evidence type="ECO:0000313" key="1">
    <source>
        <dbReference type="EMBL" id="WBO64562.1"/>
    </source>
</evidence>
<organism evidence="1 2">
    <name type="scientific">Streptomyces camelliae</name>
    <dbReference type="NCBI Taxonomy" id="3004093"/>
    <lineage>
        <taxon>Bacteria</taxon>
        <taxon>Bacillati</taxon>
        <taxon>Actinomycetota</taxon>
        <taxon>Actinomycetes</taxon>
        <taxon>Kitasatosporales</taxon>
        <taxon>Streptomycetaceae</taxon>
        <taxon>Streptomyces</taxon>
    </lineage>
</organism>
<dbReference type="Proteomes" id="UP001212326">
    <property type="component" value="Chromosome"/>
</dbReference>
<protein>
    <submittedName>
        <fullName evidence="1">Uncharacterized protein</fullName>
    </submittedName>
</protein>
<sequence>MAAEEFDPRTDRAFLAWARAVCDELWLGLGETRGSNDFLEFLGKIFTDNGELPAEHLAPLVQRRRIELAERYMRLFIGQARRETGLAVAEALCSSPPDDREPTGLTQVGDSVIRAIREPDVAVETAEAVQDYVMARYRTVWPVCPVHRIGFHPVSADDAPAWECSAGEHRVPMLDSR</sequence>
<name>A0ABY7P4D1_9ACTN</name>
<accession>A0ABY7P4D1</accession>
<dbReference type="RefSeq" id="WP_270082245.1">
    <property type="nucleotide sequence ID" value="NZ_CP115300.1"/>
</dbReference>